<dbReference type="PANTHER" id="PTHR22911:SF137">
    <property type="entry name" value="SOLUTE CARRIER FAMILY 35 MEMBER G2-RELATED"/>
    <property type="match status" value="1"/>
</dbReference>
<organism evidence="3 4">
    <name type="scientific">Thraustotheca clavata</name>
    <dbReference type="NCBI Taxonomy" id="74557"/>
    <lineage>
        <taxon>Eukaryota</taxon>
        <taxon>Sar</taxon>
        <taxon>Stramenopiles</taxon>
        <taxon>Oomycota</taxon>
        <taxon>Saprolegniomycetes</taxon>
        <taxon>Saprolegniales</taxon>
        <taxon>Achlyaceae</taxon>
        <taxon>Thraustotheca</taxon>
    </lineage>
</organism>
<evidence type="ECO:0000313" key="4">
    <source>
        <dbReference type="Proteomes" id="UP000243217"/>
    </source>
</evidence>
<sequence>MIIQQGVVYAIVAFTIWGFFPIYWKQLDNVPDIQVAVHRVVWCGFVLLLLVIFTCQWNTFQSTAFTKRNFVIYGIAILLLTGSVFIFVYATNTNRIVEVSLAYFINPMVNALIGRVVLKEIFTLWQYVALAIAFAGVLIPTIAY</sequence>
<feature type="transmembrane region" description="Helical" evidence="1">
    <location>
        <begin position="36"/>
        <end position="58"/>
    </location>
</feature>
<dbReference type="STRING" id="74557.A0A1V9Y4G0"/>
<evidence type="ECO:0000259" key="2">
    <source>
        <dbReference type="Pfam" id="PF00892"/>
    </source>
</evidence>
<feature type="domain" description="EamA" evidence="2">
    <location>
        <begin position="6"/>
        <end position="139"/>
    </location>
</feature>
<feature type="transmembrane region" description="Helical" evidence="1">
    <location>
        <begin position="70"/>
        <end position="90"/>
    </location>
</feature>
<evidence type="ECO:0000313" key="3">
    <source>
        <dbReference type="EMBL" id="OQR80558.1"/>
    </source>
</evidence>
<feature type="transmembrane region" description="Helical" evidence="1">
    <location>
        <begin position="96"/>
        <end position="117"/>
    </location>
</feature>
<dbReference type="SUPFAM" id="SSF103481">
    <property type="entry name" value="Multidrug resistance efflux transporter EmrE"/>
    <property type="match status" value="1"/>
</dbReference>
<dbReference type="InterPro" id="IPR037185">
    <property type="entry name" value="EmrE-like"/>
</dbReference>
<keyword evidence="1" id="KW-0472">Membrane</keyword>
<keyword evidence="4" id="KW-1185">Reference proteome</keyword>
<evidence type="ECO:0000256" key="1">
    <source>
        <dbReference type="SAM" id="Phobius"/>
    </source>
</evidence>
<feature type="transmembrane region" description="Helical" evidence="1">
    <location>
        <begin position="7"/>
        <end position="24"/>
    </location>
</feature>
<dbReference type="EMBL" id="JNBS01005194">
    <property type="protein sequence ID" value="OQR80558.1"/>
    <property type="molecule type" value="Genomic_DNA"/>
</dbReference>
<feature type="non-terminal residue" evidence="3">
    <location>
        <position position="144"/>
    </location>
</feature>
<dbReference type="AlphaFoldDB" id="A0A1V9Y4G0"/>
<accession>A0A1V9Y4G0</accession>
<dbReference type="Proteomes" id="UP000243217">
    <property type="component" value="Unassembled WGS sequence"/>
</dbReference>
<protein>
    <recommendedName>
        <fullName evidence="2">EamA domain-containing protein</fullName>
    </recommendedName>
</protein>
<reference evidence="3 4" key="1">
    <citation type="journal article" date="2014" name="Genome Biol. Evol.">
        <title>The secreted proteins of Achlya hypogyna and Thraustotheca clavata identify the ancestral oomycete secretome and reveal gene acquisitions by horizontal gene transfer.</title>
        <authorList>
            <person name="Misner I."/>
            <person name="Blouin N."/>
            <person name="Leonard G."/>
            <person name="Richards T.A."/>
            <person name="Lane C.E."/>
        </authorList>
    </citation>
    <scope>NUCLEOTIDE SEQUENCE [LARGE SCALE GENOMIC DNA]</scope>
    <source>
        <strain evidence="3 4">ATCC 34112</strain>
    </source>
</reference>
<dbReference type="PANTHER" id="PTHR22911">
    <property type="entry name" value="ACYL-MALONYL CONDENSING ENZYME-RELATED"/>
    <property type="match status" value="1"/>
</dbReference>
<feature type="transmembrane region" description="Helical" evidence="1">
    <location>
        <begin position="124"/>
        <end position="143"/>
    </location>
</feature>
<proteinExistence type="predicted"/>
<keyword evidence="1" id="KW-0812">Transmembrane</keyword>
<gene>
    <name evidence="3" type="ORF">THRCLA_23460</name>
</gene>
<dbReference type="Pfam" id="PF00892">
    <property type="entry name" value="EamA"/>
    <property type="match status" value="1"/>
</dbReference>
<dbReference type="GO" id="GO:0005886">
    <property type="term" value="C:plasma membrane"/>
    <property type="evidence" value="ECO:0007669"/>
    <property type="project" value="TreeGrafter"/>
</dbReference>
<comment type="caution">
    <text evidence="3">The sequence shown here is derived from an EMBL/GenBank/DDBJ whole genome shotgun (WGS) entry which is preliminary data.</text>
</comment>
<name>A0A1V9Y4G0_9STRA</name>
<dbReference type="OrthoDB" id="64403at2759"/>
<keyword evidence="1" id="KW-1133">Transmembrane helix</keyword>
<dbReference type="InterPro" id="IPR000620">
    <property type="entry name" value="EamA_dom"/>
</dbReference>